<comment type="caution">
    <text evidence="7">The sequence shown here is derived from an EMBL/GenBank/DDBJ whole genome shotgun (WGS) entry which is preliminary data.</text>
</comment>
<evidence type="ECO:0000313" key="8">
    <source>
        <dbReference type="Proteomes" id="UP001596050"/>
    </source>
</evidence>
<keyword evidence="4" id="KW-0804">Transcription</keyword>
<keyword evidence="8" id="KW-1185">Reference proteome</keyword>
<dbReference type="PROSITE" id="PS01081">
    <property type="entry name" value="HTH_TETR_1"/>
    <property type="match status" value="1"/>
</dbReference>
<evidence type="ECO:0000259" key="6">
    <source>
        <dbReference type="PROSITE" id="PS50977"/>
    </source>
</evidence>
<dbReference type="InterPro" id="IPR036271">
    <property type="entry name" value="Tet_transcr_reg_TetR-rel_C_sf"/>
</dbReference>
<dbReference type="RefSeq" id="WP_379786598.1">
    <property type="nucleotide sequence ID" value="NZ_JBHSMU010000019.1"/>
</dbReference>
<proteinExistence type="predicted"/>
<dbReference type="InterPro" id="IPR013572">
    <property type="entry name" value="Tscrpt_reg_MAATS_C"/>
</dbReference>
<keyword evidence="3 5" id="KW-0238">DNA-binding</keyword>
<keyword evidence="2" id="KW-0805">Transcription regulation</keyword>
<dbReference type="SUPFAM" id="SSF46689">
    <property type="entry name" value="Homeodomain-like"/>
    <property type="match status" value="1"/>
</dbReference>
<organism evidence="7 8">
    <name type="scientific">Massilia niabensis</name>
    <dbReference type="NCBI Taxonomy" id="544910"/>
    <lineage>
        <taxon>Bacteria</taxon>
        <taxon>Pseudomonadati</taxon>
        <taxon>Pseudomonadota</taxon>
        <taxon>Betaproteobacteria</taxon>
        <taxon>Burkholderiales</taxon>
        <taxon>Oxalobacteraceae</taxon>
        <taxon>Telluria group</taxon>
        <taxon>Massilia</taxon>
    </lineage>
</organism>
<dbReference type="Proteomes" id="UP001596050">
    <property type="component" value="Unassembled WGS sequence"/>
</dbReference>
<dbReference type="Gene3D" id="1.10.357.10">
    <property type="entry name" value="Tetracycline Repressor, domain 2"/>
    <property type="match status" value="1"/>
</dbReference>
<name>A0ABW0LED7_9BURK</name>
<dbReference type="EMBL" id="JBHSMU010000019">
    <property type="protein sequence ID" value="MFC5463118.1"/>
    <property type="molecule type" value="Genomic_DNA"/>
</dbReference>
<evidence type="ECO:0000256" key="1">
    <source>
        <dbReference type="ARBA" id="ARBA00022491"/>
    </source>
</evidence>
<sequence length="183" mass="20714">MFVKQGVSRTTLQHVASAAGVTRGAIYWHFDDKSALFNAMLERATLPFECARGRLSESDGLDPISCLFLVILEVFRIIEHNPRTRRVFAVVTVKVEFVDELGAVRARLRKAQEDWLAQVETLLKLAVECGQIRNGIQPGILALNLWSTMDGLMRTWMFNPTSFSLMDTGTMIIMDVLNRLRIE</sequence>
<keyword evidence="1" id="KW-0678">Repressor</keyword>
<dbReference type="InterPro" id="IPR023772">
    <property type="entry name" value="DNA-bd_HTH_TetR-type_CS"/>
</dbReference>
<dbReference type="SUPFAM" id="SSF48498">
    <property type="entry name" value="Tetracyclin repressor-like, C-terminal domain"/>
    <property type="match status" value="1"/>
</dbReference>
<gene>
    <name evidence="7" type="ORF">ACFPN5_25205</name>
</gene>
<feature type="DNA-binding region" description="H-T-H motif" evidence="5">
    <location>
        <begin position="11"/>
        <end position="30"/>
    </location>
</feature>
<evidence type="ECO:0000256" key="3">
    <source>
        <dbReference type="ARBA" id="ARBA00023125"/>
    </source>
</evidence>
<dbReference type="InterPro" id="IPR001647">
    <property type="entry name" value="HTH_TetR"/>
</dbReference>
<dbReference type="PROSITE" id="PS50977">
    <property type="entry name" value="HTH_TETR_2"/>
    <property type="match status" value="1"/>
</dbReference>
<dbReference type="PANTHER" id="PTHR47506:SF1">
    <property type="entry name" value="HTH-TYPE TRANSCRIPTIONAL REGULATOR YJDC"/>
    <property type="match status" value="1"/>
</dbReference>
<protein>
    <submittedName>
        <fullName evidence="7">TetR family transcriptional regulator</fullName>
    </submittedName>
</protein>
<dbReference type="InterPro" id="IPR009057">
    <property type="entry name" value="Homeodomain-like_sf"/>
</dbReference>
<dbReference type="PANTHER" id="PTHR47506">
    <property type="entry name" value="TRANSCRIPTIONAL REGULATORY PROTEIN"/>
    <property type="match status" value="1"/>
</dbReference>
<dbReference type="Pfam" id="PF00440">
    <property type="entry name" value="TetR_N"/>
    <property type="match status" value="1"/>
</dbReference>
<dbReference type="Pfam" id="PF08361">
    <property type="entry name" value="TetR_C_2"/>
    <property type="match status" value="1"/>
</dbReference>
<reference evidence="8" key="1">
    <citation type="journal article" date="2019" name="Int. J. Syst. Evol. Microbiol.">
        <title>The Global Catalogue of Microorganisms (GCM) 10K type strain sequencing project: providing services to taxonomists for standard genome sequencing and annotation.</title>
        <authorList>
            <consortium name="The Broad Institute Genomics Platform"/>
            <consortium name="The Broad Institute Genome Sequencing Center for Infectious Disease"/>
            <person name="Wu L."/>
            <person name="Ma J."/>
        </authorList>
    </citation>
    <scope>NUCLEOTIDE SEQUENCE [LARGE SCALE GENOMIC DNA]</scope>
    <source>
        <strain evidence="8">KACC 12649</strain>
    </source>
</reference>
<evidence type="ECO:0000256" key="5">
    <source>
        <dbReference type="PROSITE-ProRule" id="PRU00335"/>
    </source>
</evidence>
<evidence type="ECO:0000313" key="7">
    <source>
        <dbReference type="EMBL" id="MFC5463118.1"/>
    </source>
</evidence>
<accession>A0ABW0LED7</accession>
<evidence type="ECO:0000256" key="4">
    <source>
        <dbReference type="ARBA" id="ARBA00023163"/>
    </source>
</evidence>
<evidence type="ECO:0000256" key="2">
    <source>
        <dbReference type="ARBA" id="ARBA00023015"/>
    </source>
</evidence>
<feature type="domain" description="HTH tetR-type" evidence="6">
    <location>
        <begin position="1"/>
        <end position="48"/>
    </location>
</feature>